<dbReference type="SUPFAM" id="SSF55486">
    <property type="entry name" value="Metalloproteases ('zincins'), catalytic domain"/>
    <property type="match status" value="1"/>
</dbReference>
<keyword evidence="5 8" id="KW-0255">Endonuclease</keyword>
<proteinExistence type="inferred from homology"/>
<keyword evidence="8" id="KW-0698">rRNA processing</keyword>
<evidence type="ECO:0000256" key="7">
    <source>
        <dbReference type="ARBA" id="ARBA00022833"/>
    </source>
</evidence>
<reference evidence="9 10" key="1">
    <citation type="submission" date="2018-01" db="EMBL/GenBank/DDBJ databases">
        <title>Halomonas endophytica sp. nov., isolated from storage liquid in the stems of Populus euphratica.</title>
        <authorList>
            <person name="Chen C."/>
        </authorList>
    </citation>
    <scope>NUCLEOTIDE SEQUENCE [LARGE SCALE GENOMIC DNA]</scope>
    <source>
        <strain evidence="9 10">MC28</strain>
    </source>
</reference>
<evidence type="ECO:0000256" key="1">
    <source>
        <dbReference type="ARBA" id="ARBA00010875"/>
    </source>
</evidence>
<keyword evidence="8" id="KW-0963">Cytoplasm</keyword>
<keyword evidence="6 8" id="KW-0378">Hydrolase</keyword>
<protein>
    <recommendedName>
        <fullName evidence="8">Endoribonuclease YbeY</fullName>
        <ecNumber evidence="8">3.1.-.-</ecNumber>
    </recommendedName>
</protein>
<dbReference type="GO" id="GO:0006364">
    <property type="term" value="P:rRNA processing"/>
    <property type="evidence" value="ECO:0007669"/>
    <property type="project" value="UniProtKB-UniRule"/>
</dbReference>
<feature type="binding site" evidence="8">
    <location>
        <position position="116"/>
    </location>
    <ligand>
        <name>Zn(2+)</name>
        <dbReference type="ChEBI" id="CHEBI:29105"/>
        <note>catalytic</note>
    </ligand>
</feature>
<dbReference type="PANTHER" id="PTHR46986">
    <property type="entry name" value="ENDORIBONUCLEASE YBEY, CHLOROPLASTIC"/>
    <property type="match status" value="1"/>
</dbReference>
<keyword evidence="4 8" id="KW-0479">Metal-binding</keyword>
<dbReference type="Pfam" id="PF02130">
    <property type="entry name" value="YbeY"/>
    <property type="match status" value="1"/>
</dbReference>
<dbReference type="GO" id="GO:0004222">
    <property type="term" value="F:metalloendopeptidase activity"/>
    <property type="evidence" value="ECO:0007669"/>
    <property type="project" value="InterPro"/>
</dbReference>
<gene>
    <name evidence="8" type="primary">ybeY</name>
    <name evidence="9" type="ORF">C1H69_16305</name>
</gene>
<dbReference type="InterPro" id="IPR023091">
    <property type="entry name" value="MetalPrtase_cat_dom_sf_prd"/>
</dbReference>
<evidence type="ECO:0000256" key="6">
    <source>
        <dbReference type="ARBA" id="ARBA00022801"/>
    </source>
</evidence>
<evidence type="ECO:0000256" key="2">
    <source>
        <dbReference type="ARBA" id="ARBA00022517"/>
    </source>
</evidence>
<comment type="similarity">
    <text evidence="1 8">Belongs to the endoribonuclease YbeY family.</text>
</comment>
<dbReference type="HAMAP" id="MF_00009">
    <property type="entry name" value="Endoribonucl_YbeY"/>
    <property type="match status" value="1"/>
</dbReference>
<evidence type="ECO:0000313" key="10">
    <source>
        <dbReference type="Proteomes" id="UP000235803"/>
    </source>
</evidence>
<keyword evidence="7 8" id="KW-0862">Zinc</keyword>
<dbReference type="PANTHER" id="PTHR46986:SF1">
    <property type="entry name" value="ENDORIBONUCLEASE YBEY, CHLOROPLASTIC"/>
    <property type="match status" value="1"/>
</dbReference>
<dbReference type="Gene3D" id="3.40.390.30">
    <property type="entry name" value="Metalloproteases ('zincins'), catalytic domain"/>
    <property type="match status" value="1"/>
</dbReference>
<name>A0A2N7U0C5_9GAMM</name>
<keyword evidence="2 8" id="KW-0690">Ribosome biogenesis</keyword>
<evidence type="ECO:0000256" key="5">
    <source>
        <dbReference type="ARBA" id="ARBA00022759"/>
    </source>
</evidence>
<evidence type="ECO:0000313" key="9">
    <source>
        <dbReference type="EMBL" id="PMR73885.1"/>
    </source>
</evidence>
<feature type="binding site" evidence="8">
    <location>
        <position position="126"/>
    </location>
    <ligand>
        <name>Zn(2+)</name>
        <dbReference type="ChEBI" id="CHEBI:29105"/>
        <note>catalytic</note>
    </ligand>
</feature>
<evidence type="ECO:0000256" key="3">
    <source>
        <dbReference type="ARBA" id="ARBA00022722"/>
    </source>
</evidence>
<dbReference type="OrthoDB" id="9807740at2"/>
<evidence type="ECO:0000256" key="8">
    <source>
        <dbReference type="HAMAP-Rule" id="MF_00009"/>
    </source>
</evidence>
<keyword evidence="10" id="KW-1185">Reference proteome</keyword>
<organism evidence="9 10">
    <name type="scientific">Billgrantia endophytica</name>
    <dbReference type="NCBI Taxonomy" id="2033802"/>
    <lineage>
        <taxon>Bacteria</taxon>
        <taxon>Pseudomonadati</taxon>
        <taxon>Pseudomonadota</taxon>
        <taxon>Gammaproteobacteria</taxon>
        <taxon>Oceanospirillales</taxon>
        <taxon>Halomonadaceae</taxon>
        <taxon>Billgrantia</taxon>
    </lineage>
</organism>
<comment type="subcellular location">
    <subcellularLocation>
        <location evidence="8">Cytoplasm</location>
    </subcellularLocation>
</comment>
<keyword evidence="3 8" id="KW-0540">Nuclease</keyword>
<evidence type="ECO:0000256" key="4">
    <source>
        <dbReference type="ARBA" id="ARBA00022723"/>
    </source>
</evidence>
<comment type="cofactor">
    <cofactor evidence="8">
        <name>Zn(2+)</name>
        <dbReference type="ChEBI" id="CHEBI:29105"/>
    </cofactor>
    <text evidence="8">Binds 1 zinc ion.</text>
</comment>
<dbReference type="EMBL" id="PNRF01000032">
    <property type="protein sequence ID" value="PMR73885.1"/>
    <property type="molecule type" value="Genomic_DNA"/>
</dbReference>
<dbReference type="InterPro" id="IPR020549">
    <property type="entry name" value="YbeY_CS"/>
</dbReference>
<dbReference type="GO" id="GO:0004521">
    <property type="term" value="F:RNA endonuclease activity"/>
    <property type="evidence" value="ECO:0007669"/>
    <property type="project" value="UniProtKB-UniRule"/>
</dbReference>
<feature type="binding site" evidence="8">
    <location>
        <position position="120"/>
    </location>
    <ligand>
        <name>Zn(2+)</name>
        <dbReference type="ChEBI" id="CHEBI:29105"/>
        <note>catalytic</note>
    </ligand>
</feature>
<comment type="caution">
    <text evidence="9">The sequence shown here is derived from an EMBL/GenBank/DDBJ whole genome shotgun (WGS) entry which is preliminary data.</text>
</comment>
<dbReference type="RefSeq" id="WP_102654433.1">
    <property type="nucleotide sequence ID" value="NZ_PNRF01000032.1"/>
</dbReference>
<comment type="function">
    <text evidence="8">Single strand-specific metallo-endoribonuclease involved in late-stage 70S ribosome quality control and in maturation of the 3' terminus of the 16S rRNA.</text>
</comment>
<dbReference type="GO" id="GO:0008270">
    <property type="term" value="F:zinc ion binding"/>
    <property type="evidence" value="ECO:0007669"/>
    <property type="project" value="UniProtKB-UniRule"/>
</dbReference>
<dbReference type="Proteomes" id="UP000235803">
    <property type="component" value="Unassembled WGS sequence"/>
</dbReference>
<dbReference type="EC" id="3.1.-.-" evidence="8"/>
<dbReference type="AlphaFoldDB" id="A0A2N7U0C5"/>
<dbReference type="InterPro" id="IPR002036">
    <property type="entry name" value="YbeY"/>
</dbReference>
<sequence>MTPSPEVDRQVASSSKTLPEQGQLEAWVAAVLARHPEETRLEITIRFVDSEESQALNRDYRGKDRPTNVLSFPFENPPGIQLPLLGDLVICHPVVAREALEQRKNLEEHYAHLVVHGTLHLLGHDHLEEDEAETMEQLERDILAGLCIEDPYAPPRYIHDNERHFDSKDERLDP</sequence>
<dbReference type="NCBIfam" id="TIGR00043">
    <property type="entry name" value="rRNA maturation RNase YbeY"/>
    <property type="match status" value="1"/>
</dbReference>
<dbReference type="GO" id="GO:0005737">
    <property type="term" value="C:cytoplasm"/>
    <property type="evidence" value="ECO:0007669"/>
    <property type="project" value="UniProtKB-SubCell"/>
</dbReference>
<accession>A0A2N7U0C5</accession>
<dbReference type="PROSITE" id="PS01306">
    <property type="entry name" value="UPF0054"/>
    <property type="match status" value="1"/>
</dbReference>